<keyword evidence="11" id="KW-1185">Reference proteome</keyword>
<proteinExistence type="predicted"/>
<evidence type="ECO:0000256" key="4">
    <source>
        <dbReference type="ARBA" id="ARBA00022679"/>
    </source>
</evidence>
<dbReference type="InterPro" id="IPR003661">
    <property type="entry name" value="HisK_dim/P_dom"/>
</dbReference>
<dbReference type="EC" id="2.7.13.3" evidence="2"/>
<evidence type="ECO:0000256" key="1">
    <source>
        <dbReference type="ARBA" id="ARBA00000085"/>
    </source>
</evidence>
<dbReference type="SUPFAM" id="SSF55874">
    <property type="entry name" value="ATPase domain of HSP90 chaperone/DNA topoisomerase II/histidine kinase"/>
    <property type="match status" value="1"/>
</dbReference>
<evidence type="ECO:0000313" key="11">
    <source>
        <dbReference type="Proteomes" id="UP000294862"/>
    </source>
</evidence>
<keyword evidence="4" id="KW-0808">Transferase</keyword>
<dbReference type="Gene3D" id="3.30.565.10">
    <property type="entry name" value="Histidine kinase-like ATPase, C-terminal domain"/>
    <property type="match status" value="1"/>
</dbReference>
<dbReference type="EMBL" id="SLWQ01000001">
    <property type="protein sequence ID" value="TCO43087.1"/>
    <property type="molecule type" value="Genomic_DNA"/>
</dbReference>
<keyword evidence="6 10" id="KW-0418">Kinase</keyword>
<dbReference type="AlphaFoldDB" id="A0A4R2IFF3"/>
<evidence type="ECO:0000256" key="3">
    <source>
        <dbReference type="ARBA" id="ARBA00022553"/>
    </source>
</evidence>
<keyword evidence="5" id="KW-0547">Nucleotide-binding</keyword>
<dbReference type="GO" id="GO:0005524">
    <property type="term" value="F:ATP binding"/>
    <property type="evidence" value="ECO:0007669"/>
    <property type="project" value="UniProtKB-KW"/>
</dbReference>
<feature type="domain" description="Histidine kinase" evidence="9">
    <location>
        <begin position="139"/>
        <end position="348"/>
    </location>
</feature>
<protein>
    <recommendedName>
        <fullName evidence="2">histidine kinase</fullName>
        <ecNumber evidence="2">2.7.13.3</ecNumber>
    </recommendedName>
</protein>
<keyword evidence="3" id="KW-0597">Phosphoprotein</keyword>
<dbReference type="Pfam" id="PF02518">
    <property type="entry name" value="HATPase_c"/>
    <property type="match status" value="1"/>
</dbReference>
<dbReference type="InterPro" id="IPR036097">
    <property type="entry name" value="HisK_dim/P_sf"/>
</dbReference>
<dbReference type="Pfam" id="PF00512">
    <property type="entry name" value="HisKA"/>
    <property type="match status" value="1"/>
</dbReference>
<dbReference type="PANTHER" id="PTHR43065">
    <property type="entry name" value="SENSOR HISTIDINE KINASE"/>
    <property type="match status" value="1"/>
</dbReference>
<name>A0A4R2IFF3_9GAMM</name>
<evidence type="ECO:0000256" key="7">
    <source>
        <dbReference type="ARBA" id="ARBA00022840"/>
    </source>
</evidence>
<evidence type="ECO:0000256" key="8">
    <source>
        <dbReference type="ARBA" id="ARBA00023012"/>
    </source>
</evidence>
<evidence type="ECO:0000313" key="10">
    <source>
        <dbReference type="EMBL" id="TCO43087.1"/>
    </source>
</evidence>
<dbReference type="SMART" id="SM00388">
    <property type="entry name" value="HisKA"/>
    <property type="match status" value="1"/>
</dbReference>
<dbReference type="InterPro" id="IPR003594">
    <property type="entry name" value="HATPase_dom"/>
</dbReference>
<sequence>MHYNGAMFPEPAITVPAPAAWPLSEHSATPMALIARGHVLLAANPALRDWFGGAVARAWRGEQLALLDARPPRLSDAAERAFVEQRRVWLREARVRTAIGDRGADLALTPLDAQVLLLEVLPVAAEPATATRLSESLRGFAHEVRGPLAGMRGAAQLLHRRLDADERELAGLIVAEVDRLAALSGRLLHAGAKPRLALANVHEIVERVAALATAGADAPLRLRRDYDPSLPAVRVDADRLLQALLNLVRNALEAGARELVLRTRAEHAVRIGERVARLAARIDVVDDGCGVPAALADTLYEPLVSGRPDGSGLGLALAREIAREHGGDLGHASRPGSTVFSLLLPVSE</sequence>
<reference evidence="10 11" key="1">
    <citation type="journal article" date="2015" name="Stand. Genomic Sci.">
        <title>Genomic Encyclopedia of Bacterial and Archaeal Type Strains, Phase III: the genomes of soil and plant-associated and newly described type strains.</title>
        <authorList>
            <person name="Whitman W.B."/>
            <person name="Woyke T."/>
            <person name="Klenk H.P."/>
            <person name="Zhou Y."/>
            <person name="Lilburn T.G."/>
            <person name="Beck B.J."/>
            <person name="De Vos P."/>
            <person name="Vandamme P."/>
            <person name="Eisen J.A."/>
            <person name="Garrity G."/>
            <person name="Hugenholtz P."/>
            <person name="Kyrpides N.C."/>
        </authorList>
    </citation>
    <scope>NUCLEOTIDE SEQUENCE [LARGE SCALE GENOMIC DNA]</scope>
    <source>
        <strain evidence="10 11">A3</strain>
    </source>
</reference>
<dbReference type="GO" id="GO:0000155">
    <property type="term" value="F:phosphorelay sensor kinase activity"/>
    <property type="evidence" value="ECO:0007669"/>
    <property type="project" value="InterPro"/>
</dbReference>
<comment type="catalytic activity">
    <reaction evidence="1">
        <text>ATP + protein L-histidine = ADP + protein N-phospho-L-histidine.</text>
        <dbReference type="EC" id="2.7.13.3"/>
    </reaction>
</comment>
<keyword evidence="7" id="KW-0067">ATP-binding</keyword>
<organism evidence="10 11">
    <name type="scientific">Dokdonella fugitiva</name>
    <dbReference type="NCBI Taxonomy" id="328517"/>
    <lineage>
        <taxon>Bacteria</taxon>
        <taxon>Pseudomonadati</taxon>
        <taxon>Pseudomonadota</taxon>
        <taxon>Gammaproteobacteria</taxon>
        <taxon>Lysobacterales</taxon>
        <taxon>Rhodanobacteraceae</taxon>
        <taxon>Dokdonella</taxon>
    </lineage>
</organism>
<dbReference type="CDD" id="cd00082">
    <property type="entry name" value="HisKA"/>
    <property type="match status" value="1"/>
</dbReference>
<dbReference type="Proteomes" id="UP000294862">
    <property type="component" value="Unassembled WGS sequence"/>
</dbReference>
<dbReference type="InterPro" id="IPR004358">
    <property type="entry name" value="Sig_transdc_His_kin-like_C"/>
</dbReference>
<keyword evidence="8" id="KW-0902">Two-component regulatory system</keyword>
<gene>
    <name evidence="10" type="ORF">EV148_101506</name>
</gene>
<dbReference type="InterPro" id="IPR005467">
    <property type="entry name" value="His_kinase_dom"/>
</dbReference>
<evidence type="ECO:0000259" key="9">
    <source>
        <dbReference type="PROSITE" id="PS50109"/>
    </source>
</evidence>
<dbReference type="Gene3D" id="1.10.287.130">
    <property type="match status" value="1"/>
</dbReference>
<evidence type="ECO:0000256" key="5">
    <source>
        <dbReference type="ARBA" id="ARBA00022741"/>
    </source>
</evidence>
<accession>A0A4R2IFF3</accession>
<dbReference type="PRINTS" id="PR00344">
    <property type="entry name" value="BCTRLSENSOR"/>
</dbReference>
<dbReference type="PROSITE" id="PS50109">
    <property type="entry name" value="HIS_KIN"/>
    <property type="match status" value="1"/>
</dbReference>
<dbReference type="SMART" id="SM00387">
    <property type="entry name" value="HATPase_c"/>
    <property type="match status" value="1"/>
</dbReference>
<evidence type="ECO:0000256" key="2">
    <source>
        <dbReference type="ARBA" id="ARBA00012438"/>
    </source>
</evidence>
<comment type="caution">
    <text evidence="10">The sequence shown here is derived from an EMBL/GenBank/DDBJ whole genome shotgun (WGS) entry which is preliminary data.</text>
</comment>
<dbReference type="SUPFAM" id="SSF47384">
    <property type="entry name" value="Homodimeric domain of signal transducing histidine kinase"/>
    <property type="match status" value="1"/>
</dbReference>
<evidence type="ECO:0000256" key="6">
    <source>
        <dbReference type="ARBA" id="ARBA00022777"/>
    </source>
</evidence>
<dbReference type="PANTHER" id="PTHR43065:SF16">
    <property type="entry name" value="SENSORY HISTIDINE KINASE_PHOSPHATASE NTRB"/>
    <property type="match status" value="1"/>
</dbReference>
<dbReference type="InterPro" id="IPR036890">
    <property type="entry name" value="HATPase_C_sf"/>
</dbReference>